<dbReference type="EMBL" id="FCOL02000051">
    <property type="protein sequence ID" value="SAL79685.1"/>
    <property type="molecule type" value="Genomic_DNA"/>
</dbReference>
<protein>
    <submittedName>
        <fullName evidence="1">Uncharacterized protein</fullName>
    </submittedName>
</protein>
<gene>
    <name evidence="1" type="ORF">AWB67_05491</name>
</gene>
<comment type="caution">
    <text evidence="1">The sequence shown here is derived from an EMBL/GenBank/DDBJ whole genome shotgun (WGS) entry which is preliminary data.</text>
</comment>
<dbReference type="Proteomes" id="UP000054925">
    <property type="component" value="Unassembled WGS sequence"/>
</dbReference>
<evidence type="ECO:0000313" key="2">
    <source>
        <dbReference type="Proteomes" id="UP000054925"/>
    </source>
</evidence>
<accession>A0A158KF98</accession>
<reference evidence="1" key="1">
    <citation type="submission" date="2016-01" db="EMBL/GenBank/DDBJ databases">
        <authorList>
            <person name="Peeters C."/>
        </authorList>
    </citation>
    <scope>NUCLEOTIDE SEQUENCE [LARGE SCALE GENOMIC DNA]</scope>
    <source>
        <strain evidence="1">LMG 22937</strain>
    </source>
</reference>
<keyword evidence="2" id="KW-1185">Reference proteome</keyword>
<organism evidence="1 2">
    <name type="scientific">Caballeronia terrestris</name>
    <dbReference type="NCBI Taxonomy" id="1226301"/>
    <lineage>
        <taxon>Bacteria</taxon>
        <taxon>Pseudomonadati</taxon>
        <taxon>Pseudomonadota</taxon>
        <taxon>Betaproteobacteria</taxon>
        <taxon>Burkholderiales</taxon>
        <taxon>Burkholderiaceae</taxon>
        <taxon>Caballeronia</taxon>
    </lineage>
</organism>
<evidence type="ECO:0000313" key="1">
    <source>
        <dbReference type="EMBL" id="SAL79685.1"/>
    </source>
</evidence>
<dbReference type="OrthoDB" id="8926609at2"/>
<dbReference type="RefSeq" id="WP_087659323.1">
    <property type="nucleotide sequence ID" value="NZ_FCOL02000051.1"/>
</dbReference>
<sequence length="82" mass="9295">MNLAEKSLHYLVEKWLAPSAAGHVRVVRFGRMRGDGGRFVHVEASAQSGRRAMFFFRHDDGRWCVFPARTAQPSMTAYRLAA</sequence>
<dbReference type="AlphaFoldDB" id="A0A158KF98"/>
<proteinExistence type="predicted"/>
<name>A0A158KF98_9BURK</name>